<evidence type="ECO:0000313" key="3">
    <source>
        <dbReference type="EMBL" id="KAK2594239.1"/>
    </source>
</evidence>
<evidence type="ECO:0000313" key="4">
    <source>
        <dbReference type="Proteomes" id="UP001251528"/>
    </source>
</evidence>
<dbReference type="AlphaFoldDB" id="A0AAJ0FWD0"/>
<dbReference type="Proteomes" id="UP001251528">
    <property type="component" value="Unassembled WGS sequence"/>
</dbReference>
<keyword evidence="4" id="KW-1185">Reference proteome</keyword>
<feature type="signal peptide" evidence="2">
    <location>
        <begin position="1"/>
        <end position="18"/>
    </location>
</feature>
<sequence>MVRLSALALLAFTASISAAPAPHEGHEEANEQIVDFNGKPLSKEKAAEFLKTIDEGRKTFDQIVASFDEKQQKLYQNLTVIMAREDELLSVPKGPLGNSTNSKNSTNSSFNSRVVKLNRG</sequence>
<protein>
    <recommendedName>
        <fullName evidence="5">RxLR effector protein</fullName>
    </recommendedName>
</protein>
<organism evidence="3 4">
    <name type="scientific">Conoideocrella luteorostrata</name>
    <dbReference type="NCBI Taxonomy" id="1105319"/>
    <lineage>
        <taxon>Eukaryota</taxon>
        <taxon>Fungi</taxon>
        <taxon>Dikarya</taxon>
        <taxon>Ascomycota</taxon>
        <taxon>Pezizomycotina</taxon>
        <taxon>Sordariomycetes</taxon>
        <taxon>Hypocreomycetidae</taxon>
        <taxon>Hypocreales</taxon>
        <taxon>Clavicipitaceae</taxon>
        <taxon>Conoideocrella</taxon>
    </lineage>
</organism>
<keyword evidence="2" id="KW-0732">Signal</keyword>
<evidence type="ECO:0008006" key="5">
    <source>
        <dbReference type="Google" id="ProtNLM"/>
    </source>
</evidence>
<dbReference type="EMBL" id="JASWJB010000175">
    <property type="protein sequence ID" value="KAK2594239.1"/>
    <property type="molecule type" value="Genomic_DNA"/>
</dbReference>
<proteinExistence type="predicted"/>
<feature type="chain" id="PRO_5042560569" description="RxLR effector protein" evidence="2">
    <location>
        <begin position="19"/>
        <end position="120"/>
    </location>
</feature>
<reference evidence="3" key="1">
    <citation type="submission" date="2023-06" db="EMBL/GenBank/DDBJ databases">
        <title>Conoideocrella luteorostrata (Hypocreales: Clavicipitaceae), a potential biocontrol fungus for elongate hemlock scale in United States Christmas tree production areas.</title>
        <authorList>
            <person name="Barrett H."/>
            <person name="Lovett B."/>
            <person name="Macias A.M."/>
            <person name="Stajich J.E."/>
            <person name="Kasson M.T."/>
        </authorList>
    </citation>
    <scope>NUCLEOTIDE SEQUENCE</scope>
    <source>
        <strain evidence="3">ARSEF 14590</strain>
    </source>
</reference>
<feature type="region of interest" description="Disordered" evidence="1">
    <location>
        <begin position="92"/>
        <end position="120"/>
    </location>
</feature>
<accession>A0AAJ0FWD0</accession>
<evidence type="ECO:0000256" key="2">
    <source>
        <dbReference type="SAM" id="SignalP"/>
    </source>
</evidence>
<evidence type="ECO:0000256" key="1">
    <source>
        <dbReference type="SAM" id="MobiDB-lite"/>
    </source>
</evidence>
<gene>
    <name evidence="3" type="ORF">QQS21_008018</name>
</gene>
<feature type="compositionally biased region" description="Low complexity" evidence="1">
    <location>
        <begin position="98"/>
        <end position="112"/>
    </location>
</feature>
<comment type="caution">
    <text evidence="3">The sequence shown here is derived from an EMBL/GenBank/DDBJ whole genome shotgun (WGS) entry which is preliminary data.</text>
</comment>
<name>A0AAJ0FWD0_9HYPO</name>